<dbReference type="InterPro" id="IPR009818">
    <property type="entry name" value="PAM2_motif"/>
</dbReference>
<name>A0A5N6LA09_9ASTR</name>
<dbReference type="InterPro" id="IPR040414">
    <property type="entry name" value="CID1/CID2"/>
</dbReference>
<proteinExistence type="predicted"/>
<dbReference type="OrthoDB" id="628205at2759"/>
<accession>A0A5N6LA09</accession>
<sequence>MTVVSAERSTLNPNAPLFIPASVRQVEDFSPEWWDLVTTSTWFHDYWLSQQQGEDGFFGNTQDDFDFLPDSIYADEDTLTMESEYEQFLLLSELERKNTFAPSSFKQIHTNGLELDLKPRERGIKSHVEMARYWEKPAKPVSPKVRMQRIQQPR</sequence>
<dbReference type="PANTHER" id="PTHR33790:SF10">
    <property type="entry name" value="PROTEIN EARLY RESPONSIVE TO DEHYDRATION 15"/>
    <property type="match status" value="1"/>
</dbReference>
<dbReference type="Pfam" id="PF07145">
    <property type="entry name" value="PAM2"/>
    <property type="match status" value="1"/>
</dbReference>
<dbReference type="Proteomes" id="UP000326396">
    <property type="component" value="Unassembled WGS sequence"/>
</dbReference>
<dbReference type="EMBL" id="SZYD01002199">
    <property type="protein sequence ID" value="KAC9819666.1"/>
    <property type="molecule type" value="Genomic_DNA"/>
</dbReference>
<keyword evidence="2" id="KW-1185">Reference proteome</keyword>
<evidence type="ECO:0000313" key="2">
    <source>
        <dbReference type="Proteomes" id="UP000326396"/>
    </source>
</evidence>
<organism evidence="1 2">
    <name type="scientific">Mikania micrantha</name>
    <name type="common">bitter vine</name>
    <dbReference type="NCBI Taxonomy" id="192012"/>
    <lineage>
        <taxon>Eukaryota</taxon>
        <taxon>Viridiplantae</taxon>
        <taxon>Streptophyta</taxon>
        <taxon>Embryophyta</taxon>
        <taxon>Tracheophyta</taxon>
        <taxon>Spermatophyta</taxon>
        <taxon>Magnoliopsida</taxon>
        <taxon>eudicotyledons</taxon>
        <taxon>Gunneridae</taxon>
        <taxon>Pentapetalae</taxon>
        <taxon>asterids</taxon>
        <taxon>campanulids</taxon>
        <taxon>Asterales</taxon>
        <taxon>Asteraceae</taxon>
        <taxon>Asteroideae</taxon>
        <taxon>Heliantheae alliance</taxon>
        <taxon>Eupatorieae</taxon>
        <taxon>Mikania</taxon>
    </lineage>
</organism>
<protein>
    <submittedName>
        <fullName evidence="1">Uncharacterized protein</fullName>
    </submittedName>
</protein>
<reference evidence="1 2" key="1">
    <citation type="submission" date="2019-05" db="EMBL/GenBank/DDBJ databases">
        <title>Mikania micrantha, genome provides insights into the molecular mechanism of rapid growth.</title>
        <authorList>
            <person name="Liu B."/>
        </authorList>
    </citation>
    <scope>NUCLEOTIDE SEQUENCE [LARGE SCALE GENOMIC DNA]</scope>
    <source>
        <strain evidence="1">NLD-2019</strain>
        <tissue evidence="1">Leaf</tissue>
    </source>
</reference>
<gene>
    <name evidence="1" type="ORF">E3N88_45214</name>
</gene>
<evidence type="ECO:0000313" key="1">
    <source>
        <dbReference type="EMBL" id="KAC9819666.1"/>
    </source>
</evidence>
<dbReference type="AlphaFoldDB" id="A0A5N6LA09"/>
<dbReference type="PANTHER" id="PTHR33790">
    <property type="entry name" value="OS05G0344200 PROTEIN"/>
    <property type="match status" value="1"/>
</dbReference>
<comment type="caution">
    <text evidence="1">The sequence shown here is derived from an EMBL/GenBank/DDBJ whole genome shotgun (WGS) entry which is preliminary data.</text>
</comment>